<name>A0A381SPV1_9ZZZZ</name>
<evidence type="ECO:0008006" key="2">
    <source>
        <dbReference type="Google" id="ProtNLM"/>
    </source>
</evidence>
<gene>
    <name evidence="1" type="ORF">METZ01_LOCUS58195</name>
</gene>
<sequence length="1803" mass="195913">METNSFLFASPTGKLTAFVVAVLMSFSSFTLLASGDYEEQATVVSEAAMLENWSAVGTEALGVTDEAPLGVAPDDMLPQPVKVQAGKFSPVRADPGDAKILVMDDDAEFWMSGPWLEATHIETALNDGGFSFDVFRAGFWEQVDRGLPSGDAGLDIVDDYEAIIWYGGWNGRAYVNAQEQNIMMDYLDGECSTGGNGFCTTNRNIIHVTQMGDWFHSYGGAAYRGGYIHYDTRGGLIVDGTSNPLKGVDDSIFDGKEYNTDELGVHYLDRPVGAGTAATGPAMGAFHYDALSTTTAPYHAIQFPRTDVPPSSDPGYKSLYFGTEIGCIGGREDRADFFTTMLDWMEVDSEAKKNVDVGIGGLHIPNHSQYWRTVESMVPVQIETIITNYGNLEQSHTGAHLQLKNQFGQILFDNTFDTAAFVGETTGYDTNGDGQYNEPHPMAITSLAPHGLAGDSVQFTFNRTNDALQLEHDQKDPSKSRDVIFTSAGMDFLSVSIVHAGDQVPSNNYVQASVGVSKWVDNGEPTCAPNQQTRWYDRCETGATLTFGDTGANNANSLEYVNYHRGHSYDFDSDGCGWARPMTDSGCAGGAGTANESLGMSEMEGMYALDGYRAQGWYKSTANTADGDGDGWPDACDWEDYSDKDCPKFTPEPWQDDFAMSPSLDMSAMEEVIIGMVFSGCMESGDYFRMQISKDNGATWTSLISYTNFCVGKGAWYLWGGGNARYQGYVLASTYYGKEDTDNVRFRIMQDNEGDQITEQNGRAATGWYVDEITFRGTEKVSRDLAMENVAVREEGFIVKSKTDDLQREINATVLNAGEAGWSDVPVVFSATNLQGDDLDGMLDETDAVITDLPGDSSYGNIDAEGYEDQKDLFVLFSASGPNTYTITVEVRALRADFFPWNNTKSVTFRIFDTFFYDPVDSQPGKDDIEYTEFESTSMVDNFWNTVTASSAGVGSSDAGNDGTRIYRYYDGSDGYSGGADSHSVTPDACTRSIGGQPVTDVCIDLRAAFDPILQFYVMWELQPGDRFEVRAATNFDSLQQTSGTWTVLKDYGCSSEAGCSSGTWDSGGWVDESISLAAFEGYQTWIDFRVVTSTGGSGGILIDDISVIGNEYRYNLAVTDVDTTHFGAAGKEHDLSIEVKNVGLKDQDDVVVSAQITDVNGQRVWPSGTPYTEYTIQDTTLSKGDTFTVDPESAGDAWKWGLGLDPGIYTLRVIVRGSDPLDHPDENPSDDRRNITLVLGATLLDGDSWSGDWSGNEGTWSWDSSSGSGDLNSDSFDIWNSKPFLVVESSFDLTDSYVQAQVKVGSQWYDVKWRDATLEASSLYAIPGNNYTELPTSWTGSSQFDGQGKHAFYADLGVVEDISDGTSLQEQYVRGSMEIRLRGVSNDGSGNFKAFNPSVFGLNRYDVDVTGMTPTSQKAEPSSQLLPAERTYTVKVRNLGAVADSGVVDFSITIPDNSLVDLESGSLCVGCPVAKLDRILQRDDETVVAIKPTGGNWQDPSRYAEGDQTAYIGEDGEITWPSGNSEFTAAPGWKIGNPTKEYWHSSLDKPQAPTAGSMKDPGETLNVNVQITVGFATWAPPGTYTIQADARSWTDYGSTFTEGDVEGQATMTIDPPDLKLGDASWITHAIGMSAGANSGWSKTSGGEPHFSFEVEVLNSGTETVGTFKVGLLYLDGNPVGVDVGLFWTGSEWDIDTDETSATGAELRERGGRQFVYFRATASQLGMSAGPGDDISGTYVFYLAVDTEENIGESNENNNRLSVEITTIAEINTIPSFALAPLSMLASSLLAGLAIALRRKEEE</sequence>
<dbReference type="EMBL" id="UINC01003328">
    <property type="protein sequence ID" value="SVA05341.1"/>
    <property type="molecule type" value="Genomic_DNA"/>
</dbReference>
<accession>A0A381SPV1</accession>
<evidence type="ECO:0000313" key="1">
    <source>
        <dbReference type="EMBL" id="SVA05341.1"/>
    </source>
</evidence>
<organism evidence="1">
    <name type="scientific">marine metagenome</name>
    <dbReference type="NCBI Taxonomy" id="408172"/>
    <lineage>
        <taxon>unclassified sequences</taxon>
        <taxon>metagenomes</taxon>
        <taxon>ecological metagenomes</taxon>
    </lineage>
</organism>
<proteinExistence type="predicted"/>
<reference evidence="1" key="1">
    <citation type="submission" date="2018-05" db="EMBL/GenBank/DDBJ databases">
        <authorList>
            <person name="Lanie J.A."/>
            <person name="Ng W.-L."/>
            <person name="Kazmierczak K.M."/>
            <person name="Andrzejewski T.M."/>
            <person name="Davidsen T.M."/>
            <person name="Wayne K.J."/>
            <person name="Tettelin H."/>
            <person name="Glass J.I."/>
            <person name="Rusch D."/>
            <person name="Podicherti R."/>
            <person name="Tsui H.-C.T."/>
            <person name="Winkler M.E."/>
        </authorList>
    </citation>
    <scope>NUCLEOTIDE SEQUENCE</scope>
</reference>
<dbReference type="Gene3D" id="2.60.40.10">
    <property type="entry name" value="Immunoglobulins"/>
    <property type="match status" value="1"/>
</dbReference>
<protein>
    <recommendedName>
        <fullName evidence="2">CARDB domain-containing protein</fullName>
    </recommendedName>
</protein>
<dbReference type="InterPro" id="IPR013783">
    <property type="entry name" value="Ig-like_fold"/>
</dbReference>
<dbReference type="Gene3D" id="2.60.120.260">
    <property type="entry name" value="Galactose-binding domain-like"/>
    <property type="match status" value="1"/>
</dbReference>